<dbReference type="GO" id="GO:0042138">
    <property type="term" value="P:meiotic DNA double-strand break formation"/>
    <property type="evidence" value="ECO:0007669"/>
    <property type="project" value="TreeGrafter"/>
</dbReference>
<dbReference type="OrthoDB" id="5377392at2759"/>
<proteinExistence type="predicted"/>
<dbReference type="GO" id="GO:0003918">
    <property type="term" value="F:DNA topoisomerase type II (double strand cut, ATP-hydrolyzing) activity"/>
    <property type="evidence" value="ECO:0007669"/>
    <property type="project" value="InterPro"/>
</dbReference>
<gene>
    <name evidence="3" type="ORF">UTRI_04978_B</name>
</gene>
<keyword evidence="4" id="KW-1185">Reference proteome</keyword>
<dbReference type="SUPFAM" id="SSF56726">
    <property type="entry name" value="DNA topoisomerase IV, alpha subunit"/>
    <property type="match status" value="1"/>
</dbReference>
<dbReference type="Gene3D" id="3.40.1360.10">
    <property type="match status" value="1"/>
</dbReference>
<dbReference type="Proteomes" id="UP000324022">
    <property type="component" value="Unassembled WGS sequence"/>
</dbReference>
<dbReference type="PANTHER" id="PTHR10848">
    <property type="entry name" value="MEIOTIC RECOMBINATION PROTEIN SPO11"/>
    <property type="match status" value="1"/>
</dbReference>
<dbReference type="CDD" id="cd00223">
    <property type="entry name" value="TOPRIM_TopoIIB_SPO"/>
    <property type="match status" value="1"/>
</dbReference>
<evidence type="ECO:0000256" key="1">
    <source>
        <dbReference type="SAM" id="MobiDB-lite"/>
    </source>
</evidence>
<organism evidence="3 4">
    <name type="scientific">Ustilago trichophora</name>
    <dbReference type="NCBI Taxonomy" id="86804"/>
    <lineage>
        <taxon>Eukaryota</taxon>
        <taxon>Fungi</taxon>
        <taxon>Dikarya</taxon>
        <taxon>Basidiomycota</taxon>
        <taxon>Ustilaginomycotina</taxon>
        <taxon>Ustilaginomycetes</taxon>
        <taxon>Ustilaginales</taxon>
        <taxon>Ustilaginaceae</taxon>
        <taxon>Ustilago</taxon>
    </lineage>
</organism>
<protein>
    <recommendedName>
        <fullName evidence="2">Topoisomerase 6 subunit A/Spo11 TOPRIM domain-containing protein</fullName>
    </recommendedName>
</protein>
<feature type="compositionally biased region" description="Low complexity" evidence="1">
    <location>
        <begin position="38"/>
        <end position="57"/>
    </location>
</feature>
<feature type="region of interest" description="Disordered" evidence="1">
    <location>
        <begin position="37"/>
        <end position="86"/>
    </location>
</feature>
<dbReference type="InterPro" id="IPR034136">
    <property type="entry name" value="TOPRIM_Topo6A/Spo11"/>
</dbReference>
<sequence>MSAPTTADEQRLVILSRIDDLLRTLLQQLVAQSNLLDPSPAASSSSITTPALPPTTTESIEGSHRPAKRKKKESRPKLTPLSLRAEGQVEASGGGVSFPTKSLMGVRRFVLVVEKEAVFKHLVHHQAARDSPRSKIDWDKVVFITGKGYPDYATRALVRLLCGSECPQGGNVNVAGLFDGDPWGVDVHRHYTFACPEISWIGVDVEDFLPSTAIELPSGGCYPLVPLRNDERVKAVRLLRTLKDEDGERERRWRDMLTRMLLVGYKVEIEAAYDFAASDSGSGGLTGYLERKLFPCTTS</sequence>
<evidence type="ECO:0000313" key="3">
    <source>
        <dbReference type="EMBL" id="SPO28974.1"/>
    </source>
</evidence>
<dbReference type="GO" id="GO:0000706">
    <property type="term" value="P:meiotic DNA double-strand break processing"/>
    <property type="evidence" value="ECO:0007669"/>
    <property type="project" value="TreeGrafter"/>
</dbReference>
<dbReference type="EMBL" id="OOIN01000025">
    <property type="protein sequence ID" value="SPO28974.1"/>
    <property type="molecule type" value="Genomic_DNA"/>
</dbReference>
<accession>A0A5C3EE87</accession>
<dbReference type="GO" id="GO:0000228">
    <property type="term" value="C:nuclear chromosome"/>
    <property type="evidence" value="ECO:0007669"/>
    <property type="project" value="TreeGrafter"/>
</dbReference>
<reference evidence="3 4" key="1">
    <citation type="submission" date="2018-03" db="EMBL/GenBank/DDBJ databases">
        <authorList>
            <person name="Guldener U."/>
        </authorList>
    </citation>
    <scope>NUCLEOTIDE SEQUENCE [LARGE SCALE GENOMIC DNA]</scope>
    <source>
        <strain evidence="3 4">NBRC100155</strain>
    </source>
</reference>
<feature type="compositionally biased region" description="Basic residues" evidence="1">
    <location>
        <begin position="65"/>
        <end position="74"/>
    </location>
</feature>
<name>A0A5C3EE87_9BASI</name>
<evidence type="ECO:0000313" key="4">
    <source>
        <dbReference type="Proteomes" id="UP000324022"/>
    </source>
</evidence>
<feature type="domain" description="Topoisomerase 6 subunit A/Spo11 TOPRIM" evidence="2">
    <location>
        <begin position="109"/>
        <end position="276"/>
    </location>
</feature>
<dbReference type="Pfam" id="PF21180">
    <property type="entry name" value="TOP6A-Spo11_Toprim"/>
    <property type="match status" value="1"/>
</dbReference>
<dbReference type="InterPro" id="IPR036078">
    <property type="entry name" value="Spo11/TopoVI_A_sf"/>
</dbReference>
<evidence type="ECO:0000259" key="2">
    <source>
        <dbReference type="Pfam" id="PF21180"/>
    </source>
</evidence>
<dbReference type="InterPro" id="IPR002815">
    <property type="entry name" value="Spo11/TopoVI_A"/>
</dbReference>
<dbReference type="GO" id="GO:0003677">
    <property type="term" value="F:DNA binding"/>
    <property type="evidence" value="ECO:0007669"/>
    <property type="project" value="InterPro"/>
</dbReference>
<dbReference type="PANTHER" id="PTHR10848:SF0">
    <property type="entry name" value="MEIOTIC RECOMBINATION PROTEIN SPO11"/>
    <property type="match status" value="1"/>
</dbReference>
<dbReference type="GO" id="GO:0007131">
    <property type="term" value="P:reciprocal meiotic recombination"/>
    <property type="evidence" value="ECO:0007669"/>
    <property type="project" value="TreeGrafter"/>
</dbReference>
<dbReference type="AlphaFoldDB" id="A0A5C3EE87"/>